<dbReference type="EMBL" id="JBHSUW010000001">
    <property type="protein sequence ID" value="MFC6506002.1"/>
    <property type="molecule type" value="Genomic_DNA"/>
</dbReference>
<evidence type="ECO:0000313" key="11">
    <source>
        <dbReference type="Proteomes" id="UP001596321"/>
    </source>
</evidence>
<evidence type="ECO:0000256" key="2">
    <source>
        <dbReference type="ARBA" id="ARBA00022448"/>
    </source>
</evidence>
<dbReference type="PANTHER" id="PTHR30193:SF41">
    <property type="entry name" value="DIACETYLCHITOBIOSE UPTAKE SYSTEM PERMEASE PROTEIN NGCF"/>
    <property type="match status" value="1"/>
</dbReference>
<evidence type="ECO:0000256" key="3">
    <source>
        <dbReference type="ARBA" id="ARBA00022475"/>
    </source>
</evidence>
<keyword evidence="3" id="KW-1003">Cell membrane</keyword>
<evidence type="ECO:0000256" key="7">
    <source>
        <dbReference type="RuleBase" id="RU363032"/>
    </source>
</evidence>
<dbReference type="InterPro" id="IPR000515">
    <property type="entry name" value="MetI-like"/>
</dbReference>
<evidence type="ECO:0000256" key="6">
    <source>
        <dbReference type="ARBA" id="ARBA00023136"/>
    </source>
</evidence>
<evidence type="ECO:0000256" key="5">
    <source>
        <dbReference type="ARBA" id="ARBA00022989"/>
    </source>
</evidence>
<evidence type="ECO:0000313" key="10">
    <source>
        <dbReference type="EMBL" id="MFC6506002.1"/>
    </source>
</evidence>
<dbReference type="PANTHER" id="PTHR30193">
    <property type="entry name" value="ABC TRANSPORTER PERMEASE PROTEIN"/>
    <property type="match status" value="1"/>
</dbReference>
<evidence type="ECO:0000256" key="4">
    <source>
        <dbReference type="ARBA" id="ARBA00022692"/>
    </source>
</evidence>
<feature type="transmembrane region" description="Helical" evidence="7">
    <location>
        <begin position="62"/>
        <end position="81"/>
    </location>
</feature>
<proteinExistence type="inferred from homology"/>
<dbReference type="InterPro" id="IPR051393">
    <property type="entry name" value="ABC_transporter_permease"/>
</dbReference>
<evidence type="ECO:0000256" key="8">
    <source>
        <dbReference type="SAM" id="MobiDB-lite"/>
    </source>
</evidence>
<sequence length="342" mass="37602">MTGSPGGRAAPLPGAHEISTEERRCRPPASPRARRREPATPSRRRTARPPGGSFARSLKRNLTAHGFLIGAVLCFAFFSWYPMVREFLLAFQKTDQGEVSWVGLDNLRTVFNDPAFWQAWRNTLLFTVLALVLGFAVPFAVALVINELRHGKGYLRLLVYLPVMLPPVAAVLLFKYLYDPGYGLLNELLGSVGLPEQQWLQDPDLSMLSVVIASTWMNMGGAALIYLAALQGIPGELYEAAELDGAGLFRKIWHVTIPQTRLILSLLLLMQIIATMQVFVEPFLLTGGAGPEGSTTTVVYLIYQYAFNFNNYGAAAALGLLLLVLLAGFSAAYVKLNRAENE</sequence>
<keyword evidence="5 7" id="KW-1133">Transmembrane helix</keyword>
<organism evidence="10 11">
    <name type="scientific">Streptomyces plicatus</name>
    <dbReference type="NCBI Taxonomy" id="1922"/>
    <lineage>
        <taxon>Bacteria</taxon>
        <taxon>Bacillati</taxon>
        <taxon>Actinomycetota</taxon>
        <taxon>Actinomycetes</taxon>
        <taxon>Kitasatosporales</taxon>
        <taxon>Streptomycetaceae</taxon>
        <taxon>Streptomyces</taxon>
        <taxon>Streptomyces rochei group</taxon>
    </lineage>
</organism>
<comment type="caution">
    <text evidence="10">The sequence shown here is derived from an EMBL/GenBank/DDBJ whole genome shotgun (WGS) entry which is preliminary data.</text>
</comment>
<feature type="transmembrane region" description="Helical" evidence="7">
    <location>
        <begin position="260"/>
        <end position="280"/>
    </location>
</feature>
<dbReference type="PROSITE" id="PS50928">
    <property type="entry name" value="ABC_TM1"/>
    <property type="match status" value="1"/>
</dbReference>
<comment type="similarity">
    <text evidence="7">Belongs to the binding-protein-dependent transport system permease family.</text>
</comment>
<comment type="subcellular location">
    <subcellularLocation>
        <location evidence="1 7">Cell membrane</location>
        <topology evidence="1 7">Multi-pass membrane protein</topology>
    </subcellularLocation>
</comment>
<dbReference type="Proteomes" id="UP001596321">
    <property type="component" value="Unassembled WGS sequence"/>
</dbReference>
<keyword evidence="2 7" id="KW-0813">Transport</keyword>
<keyword evidence="11" id="KW-1185">Reference proteome</keyword>
<feature type="transmembrane region" description="Helical" evidence="7">
    <location>
        <begin position="205"/>
        <end position="229"/>
    </location>
</feature>
<dbReference type="InterPro" id="IPR035906">
    <property type="entry name" value="MetI-like_sf"/>
</dbReference>
<reference evidence="11" key="1">
    <citation type="journal article" date="2019" name="Int. J. Syst. Evol. Microbiol.">
        <title>The Global Catalogue of Microorganisms (GCM) 10K type strain sequencing project: providing services to taxonomists for standard genome sequencing and annotation.</title>
        <authorList>
            <consortium name="The Broad Institute Genomics Platform"/>
            <consortium name="The Broad Institute Genome Sequencing Center for Infectious Disease"/>
            <person name="Wu L."/>
            <person name="Ma J."/>
        </authorList>
    </citation>
    <scope>NUCLEOTIDE SEQUENCE [LARGE SCALE GENOMIC DNA]</scope>
    <source>
        <strain evidence="11">JCM 4504</strain>
    </source>
</reference>
<dbReference type="Gene3D" id="1.10.3720.10">
    <property type="entry name" value="MetI-like"/>
    <property type="match status" value="1"/>
</dbReference>
<name>A0ABW1Y5Z5_STRPL</name>
<protein>
    <submittedName>
        <fullName evidence="10">Carbohydrate ABC transporter permease</fullName>
    </submittedName>
</protein>
<keyword evidence="4 7" id="KW-0812">Transmembrane</keyword>
<feature type="domain" description="ABC transmembrane type-1" evidence="9">
    <location>
        <begin position="120"/>
        <end position="333"/>
    </location>
</feature>
<feature type="region of interest" description="Disordered" evidence="8">
    <location>
        <begin position="1"/>
        <end position="54"/>
    </location>
</feature>
<evidence type="ECO:0000259" key="9">
    <source>
        <dbReference type="PROSITE" id="PS50928"/>
    </source>
</evidence>
<feature type="transmembrane region" description="Helical" evidence="7">
    <location>
        <begin position="157"/>
        <end position="178"/>
    </location>
</feature>
<accession>A0ABW1Y5Z5</accession>
<feature type="transmembrane region" description="Helical" evidence="7">
    <location>
        <begin position="312"/>
        <end position="334"/>
    </location>
</feature>
<keyword evidence="6 7" id="KW-0472">Membrane</keyword>
<feature type="transmembrane region" description="Helical" evidence="7">
    <location>
        <begin position="124"/>
        <end position="145"/>
    </location>
</feature>
<dbReference type="RefSeq" id="WP_386456590.1">
    <property type="nucleotide sequence ID" value="NZ_JBHSUW010000001.1"/>
</dbReference>
<dbReference type="CDD" id="cd06261">
    <property type="entry name" value="TM_PBP2"/>
    <property type="match status" value="1"/>
</dbReference>
<gene>
    <name evidence="10" type="ORF">ACFQFF_32255</name>
</gene>
<dbReference type="Pfam" id="PF00528">
    <property type="entry name" value="BPD_transp_1"/>
    <property type="match status" value="1"/>
</dbReference>
<evidence type="ECO:0000256" key="1">
    <source>
        <dbReference type="ARBA" id="ARBA00004651"/>
    </source>
</evidence>
<dbReference type="SUPFAM" id="SSF161098">
    <property type="entry name" value="MetI-like"/>
    <property type="match status" value="1"/>
</dbReference>